<accession>A0A2N7W2R1</accession>
<dbReference type="GO" id="GO:0016491">
    <property type="term" value="F:oxidoreductase activity"/>
    <property type="evidence" value="ECO:0007669"/>
    <property type="project" value="UniProtKB-KW"/>
</dbReference>
<gene>
    <name evidence="6" type="ORF">C0Z18_00430</name>
</gene>
<evidence type="ECO:0000313" key="6">
    <source>
        <dbReference type="EMBL" id="PMS23688.1"/>
    </source>
</evidence>
<feature type="domain" description="6-phosphogluconate dehydrogenase NADP-binding" evidence="4">
    <location>
        <begin position="8"/>
        <end position="165"/>
    </location>
</feature>
<dbReference type="Gene3D" id="1.10.1040.10">
    <property type="entry name" value="N-(1-d-carboxylethyl)-l-norvaline Dehydrogenase, domain 2"/>
    <property type="match status" value="1"/>
</dbReference>
<sequence length="307" mass="32770">MVQSNTPIGFIGLGAMGEPMALNLRKAGVDLLVWNRSAFKRAVLAEAGARVADDCAHVFEQCETVLLMLANAEAIDLVLARGEPQFRHRVRGRTIVHMGTTSPAYSRGLDEAVRAAGGRYVEAPVSGSRKPAQAAELVAMLAGKQEAVAAVRPLFEAMAKRSEYCGEVPAALTMKLAVNLFLITMVTGLAEAMHFAREHGLDLAQFVAIVDAGPMASDVSRVKAAKLLHGDFDEQASIENVLDNNRLIAAAARGANIAAPLLDVCHSLYREARELGLGGQDMVSVVKAIEARTERASARSFKNPRNG</sequence>
<keyword evidence="2" id="KW-0520">NAD</keyword>
<evidence type="ECO:0000259" key="5">
    <source>
        <dbReference type="Pfam" id="PF14833"/>
    </source>
</evidence>
<dbReference type="PANTHER" id="PTHR43580">
    <property type="entry name" value="OXIDOREDUCTASE GLYR1-RELATED"/>
    <property type="match status" value="1"/>
</dbReference>
<dbReference type="Pfam" id="PF14833">
    <property type="entry name" value="NAD_binding_11"/>
    <property type="match status" value="1"/>
</dbReference>
<dbReference type="PIRSF" id="PIRSF000103">
    <property type="entry name" value="HIBADH"/>
    <property type="match status" value="1"/>
</dbReference>
<dbReference type="AlphaFoldDB" id="A0A2N7W2R1"/>
<keyword evidence="1" id="KW-0560">Oxidoreductase</keyword>
<evidence type="ECO:0000259" key="4">
    <source>
        <dbReference type="Pfam" id="PF03446"/>
    </source>
</evidence>
<dbReference type="InterPro" id="IPR051265">
    <property type="entry name" value="HIBADH-related_NP60_sf"/>
</dbReference>
<dbReference type="InterPro" id="IPR015815">
    <property type="entry name" value="HIBADH-related"/>
</dbReference>
<protein>
    <submittedName>
        <fullName evidence="6">2-hydroxy-3-oxopropionate reductase</fullName>
    </submittedName>
</protein>
<dbReference type="OrthoDB" id="9777604at2"/>
<dbReference type="PROSITE" id="PS00895">
    <property type="entry name" value="3_HYDROXYISOBUT_DH"/>
    <property type="match status" value="1"/>
</dbReference>
<evidence type="ECO:0000256" key="2">
    <source>
        <dbReference type="ARBA" id="ARBA00023027"/>
    </source>
</evidence>
<dbReference type="Pfam" id="PF03446">
    <property type="entry name" value="NAD_binding_2"/>
    <property type="match status" value="1"/>
</dbReference>
<evidence type="ECO:0000256" key="1">
    <source>
        <dbReference type="ARBA" id="ARBA00023002"/>
    </source>
</evidence>
<dbReference type="SUPFAM" id="SSF51735">
    <property type="entry name" value="NAD(P)-binding Rossmann-fold domains"/>
    <property type="match status" value="1"/>
</dbReference>
<dbReference type="SUPFAM" id="SSF48179">
    <property type="entry name" value="6-phosphogluconate dehydrogenase C-terminal domain-like"/>
    <property type="match status" value="1"/>
</dbReference>
<keyword evidence="7" id="KW-1185">Reference proteome</keyword>
<dbReference type="InterPro" id="IPR008927">
    <property type="entry name" value="6-PGluconate_DH-like_C_sf"/>
</dbReference>
<feature type="active site" evidence="3">
    <location>
        <position position="175"/>
    </location>
</feature>
<dbReference type="InterPro" id="IPR002204">
    <property type="entry name" value="3-OH-isobutyrate_DH-rel_CS"/>
</dbReference>
<dbReference type="InterPro" id="IPR029154">
    <property type="entry name" value="HIBADH-like_NADP-bd"/>
</dbReference>
<dbReference type="Proteomes" id="UP000235616">
    <property type="component" value="Unassembled WGS sequence"/>
</dbReference>
<dbReference type="InterPro" id="IPR013328">
    <property type="entry name" value="6PGD_dom2"/>
</dbReference>
<organism evidence="6 7">
    <name type="scientific">Trinickia dabaoshanensis</name>
    <dbReference type="NCBI Taxonomy" id="564714"/>
    <lineage>
        <taxon>Bacteria</taxon>
        <taxon>Pseudomonadati</taxon>
        <taxon>Pseudomonadota</taxon>
        <taxon>Betaproteobacteria</taxon>
        <taxon>Burkholderiales</taxon>
        <taxon>Burkholderiaceae</taxon>
        <taxon>Trinickia</taxon>
    </lineage>
</organism>
<dbReference type="InterPro" id="IPR036291">
    <property type="entry name" value="NAD(P)-bd_dom_sf"/>
</dbReference>
<evidence type="ECO:0000256" key="3">
    <source>
        <dbReference type="PIRSR" id="PIRSR000103-1"/>
    </source>
</evidence>
<dbReference type="GO" id="GO:0050661">
    <property type="term" value="F:NADP binding"/>
    <property type="evidence" value="ECO:0007669"/>
    <property type="project" value="InterPro"/>
</dbReference>
<dbReference type="EMBL" id="PNYA01000001">
    <property type="protein sequence ID" value="PMS23688.1"/>
    <property type="molecule type" value="Genomic_DNA"/>
</dbReference>
<name>A0A2N7W2R1_9BURK</name>
<reference evidence="6 7" key="1">
    <citation type="submission" date="2018-01" db="EMBL/GenBank/DDBJ databases">
        <title>Whole genome analyses suggest that Burkholderia sensu lato contains two further novel genera in the rhizoxinica-symbiotica group Mycetohabitans gen. nov., and Trinickia gen. nov.: implications for the evolution of diazotrophy and nodulation in the Burkholderiaceae.</title>
        <authorList>
            <person name="Estrada-de los Santos P."/>
            <person name="Palmer M."/>
            <person name="Chavez-Ramirez B."/>
            <person name="Beukes C."/>
            <person name="Steenkamp E.T."/>
            <person name="Hirsch A.M."/>
            <person name="Manyaka P."/>
            <person name="Maluk M."/>
            <person name="Lafos M."/>
            <person name="Crook M."/>
            <person name="Gross E."/>
            <person name="Simon M.F."/>
            <person name="Bueno dos Reis Junior F."/>
            <person name="Poole P.S."/>
            <person name="Venter S.N."/>
            <person name="James E.K."/>
        </authorList>
    </citation>
    <scope>NUCLEOTIDE SEQUENCE [LARGE SCALE GENOMIC DNA]</scope>
    <source>
        <strain evidence="6 7">GIMN1.004</strain>
    </source>
</reference>
<dbReference type="Gene3D" id="3.40.50.720">
    <property type="entry name" value="NAD(P)-binding Rossmann-like Domain"/>
    <property type="match status" value="1"/>
</dbReference>
<dbReference type="PANTHER" id="PTHR43580:SF2">
    <property type="entry name" value="CYTOKINE-LIKE NUCLEAR FACTOR N-PAC"/>
    <property type="match status" value="1"/>
</dbReference>
<dbReference type="GO" id="GO:0016054">
    <property type="term" value="P:organic acid catabolic process"/>
    <property type="evidence" value="ECO:0007669"/>
    <property type="project" value="UniProtKB-ARBA"/>
</dbReference>
<dbReference type="GO" id="GO:0051287">
    <property type="term" value="F:NAD binding"/>
    <property type="evidence" value="ECO:0007669"/>
    <property type="project" value="InterPro"/>
</dbReference>
<feature type="domain" description="3-hydroxyisobutyrate dehydrogenase-like NAD-binding" evidence="5">
    <location>
        <begin position="171"/>
        <end position="288"/>
    </location>
</feature>
<dbReference type="RefSeq" id="WP_102643398.1">
    <property type="nucleotide sequence ID" value="NZ_PNYA01000001.1"/>
</dbReference>
<dbReference type="InterPro" id="IPR006115">
    <property type="entry name" value="6PGDH_NADP-bd"/>
</dbReference>
<proteinExistence type="predicted"/>
<evidence type="ECO:0000313" key="7">
    <source>
        <dbReference type="Proteomes" id="UP000235616"/>
    </source>
</evidence>
<comment type="caution">
    <text evidence="6">The sequence shown here is derived from an EMBL/GenBank/DDBJ whole genome shotgun (WGS) entry which is preliminary data.</text>
</comment>